<reference evidence="2" key="1">
    <citation type="submission" date="2017-04" db="EMBL/GenBank/DDBJ databases">
        <title>Function of individual gut microbiota members based on whole genome sequencing of pure cultures obtained from chicken caecum.</title>
        <authorList>
            <person name="Medvecky M."/>
            <person name="Cejkova D."/>
            <person name="Polansky O."/>
            <person name="Karasova D."/>
            <person name="Kubasova T."/>
            <person name="Cizek A."/>
            <person name="Rychlik I."/>
        </authorList>
    </citation>
    <scope>NUCLEOTIDE SEQUENCE [LARGE SCALE GENOMIC DNA]</scope>
    <source>
        <strain evidence="2">An175</strain>
    </source>
</reference>
<dbReference type="EMBL" id="NFKP01000007">
    <property type="protein sequence ID" value="OUP69825.1"/>
    <property type="molecule type" value="Genomic_DNA"/>
</dbReference>
<dbReference type="AlphaFoldDB" id="A0A1Y4MM83"/>
<evidence type="ECO:0000313" key="2">
    <source>
        <dbReference type="Proteomes" id="UP000196386"/>
    </source>
</evidence>
<gene>
    <name evidence="1" type="ORF">B5F11_07520</name>
</gene>
<evidence type="ECO:0000313" key="1">
    <source>
        <dbReference type="EMBL" id="OUP69825.1"/>
    </source>
</evidence>
<dbReference type="PANTHER" id="PTHR42967">
    <property type="entry name" value="METAL DEPENDENT HYDROLASE"/>
    <property type="match status" value="1"/>
</dbReference>
<comment type="caution">
    <text evidence="1">The sequence shown here is derived from an EMBL/GenBank/DDBJ whole genome shotgun (WGS) entry which is preliminary data.</text>
</comment>
<dbReference type="Gene3D" id="3.60.15.10">
    <property type="entry name" value="Ribonuclease Z/Hydroxyacylglutathione hydrolase-like"/>
    <property type="match status" value="1"/>
</dbReference>
<dbReference type="Pfam" id="PF13483">
    <property type="entry name" value="Lactamase_B_3"/>
    <property type="match status" value="1"/>
</dbReference>
<dbReference type="SUPFAM" id="SSF56281">
    <property type="entry name" value="Metallo-hydrolase/oxidoreductase"/>
    <property type="match status" value="1"/>
</dbReference>
<evidence type="ECO:0008006" key="3">
    <source>
        <dbReference type="Google" id="ProtNLM"/>
    </source>
</evidence>
<accession>A0A1Y4MM83</accession>
<dbReference type="Proteomes" id="UP000196386">
    <property type="component" value="Unassembled WGS sequence"/>
</dbReference>
<protein>
    <recommendedName>
        <fullName evidence="3">MBL fold metallo-hydrolase</fullName>
    </recommendedName>
</protein>
<name>A0A1Y4MM83_9FIRM</name>
<sequence>MVELEGQAKSKGGCVLKAVYLAHSGFLVDTGGPVMIFDYYKDTPRGGTLKDGVIDASALKGRDVYVFVSHIHHDHFNPVIFQWEAWAGKIHYILSHDVPMRTGAVRIRPGETRTVGDAQVRALCSNDEGVAFLVKCNGVCVFHAGDLNWWHWNGESRAYNDGMGRRYREQIDLLQGERIDAAFIPVDPRLEDKYILGVDYFMRRVGADHVVPMHLWDDYALCQKLMDDPAAALYCGRIVSYTHRGQILEL</sequence>
<organism evidence="1 2">
    <name type="scientific">Anaerotruncus colihominis</name>
    <dbReference type="NCBI Taxonomy" id="169435"/>
    <lineage>
        <taxon>Bacteria</taxon>
        <taxon>Bacillati</taxon>
        <taxon>Bacillota</taxon>
        <taxon>Clostridia</taxon>
        <taxon>Eubacteriales</taxon>
        <taxon>Oscillospiraceae</taxon>
        <taxon>Anaerotruncus</taxon>
    </lineage>
</organism>
<dbReference type="InterPro" id="IPR036866">
    <property type="entry name" value="RibonucZ/Hydroxyglut_hydro"/>
</dbReference>
<dbReference type="PANTHER" id="PTHR42967:SF1">
    <property type="entry name" value="MBL FOLD METALLO-HYDROLASE"/>
    <property type="match status" value="1"/>
</dbReference>
<proteinExistence type="predicted"/>